<keyword evidence="2" id="KW-1185">Reference proteome</keyword>
<comment type="caution">
    <text evidence="1">The sequence shown here is derived from an EMBL/GenBank/DDBJ whole genome shotgun (WGS) entry which is preliminary data.</text>
</comment>
<sequence>MKPSNLYPHTFTFQDETFHLSQKPFVKRFIEINIQKISWWNKEIREGGIADG</sequence>
<proteinExistence type="predicted"/>
<name>W4VLJ8_9BACI</name>
<organism evidence="1 2">
    <name type="scientific">Gracilibacillus boraciitolerans JCM 21714</name>
    <dbReference type="NCBI Taxonomy" id="1298598"/>
    <lineage>
        <taxon>Bacteria</taxon>
        <taxon>Bacillati</taxon>
        <taxon>Bacillota</taxon>
        <taxon>Bacilli</taxon>
        <taxon>Bacillales</taxon>
        <taxon>Bacillaceae</taxon>
        <taxon>Gracilibacillus</taxon>
    </lineage>
</organism>
<gene>
    <name evidence="1" type="ORF">JCM21714_2806</name>
</gene>
<evidence type="ECO:0000313" key="2">
    <source>
        <dbReference type="Proteomes" id="UP000019102"/>
    </source>
</evidence>
<dbReference type="AlphaFoldDB" id="W4VLJ8"/>
<accession>W4VLJ8</accession>
<reference evidence="1 2" key="1">
    <citation type="journal article" date="2014" name="Genome Announc.">
        <title>Draft Genome Sequence of the Boron-Tolerant and Moderately Halotolerant Bacterium Gracilibacillus boraciitolerans JCM 21714T.</title>
        <authorList>
            <person name="Ahmed I."/>
            <person name="Oshima K."/>
            <person name="Suda W."/>
            <person name="Kitamura K."/>
            <person name="Iida T."/>
            <person name="Ohmori Y."/>
            <person name="Fujiwara T."/>
            <person name="Hattori M."/>
            <person name="Ohkuma M."/>
        </authorList>
    </citation>
    <scope>NUCLEOTIDE SEQUENCE [LARGE SCALE GENOMIC DNA]</scope>
    <source>
        <strain evidence="1 2">JCM 21714</strain>
    </source>
</reference>
<dbReference type="RefSeq" id="WP_158413501.1">
    <property type="nucleotide sequence ID" value="NZ_BAVS01000015.1"/>
</dbReference>
<protein>
    <submittedName>
        <fullName evidence="1">Uncharacterized protein</fullName>
    </submittedName>
</protein>
<dbReference type="EMBL" id="BAVS01000015">
    <property type="protein sequence ID" value="GAE93703.1"/>
    <property type="molecule type" value="Genomic_DNA"/>
</dbReference>
<dbReference type="Proteomes" id="UP000019102">
    <property type="component" value="Unassembled WGS sequence"/>
</dbReference>
<evidence type="ECO:0000313" key="1">
    <source>
        <dbReference type="EMBL" id="GAE93703.1"/>
    </source>
</evidence>